<evidence type="ECO:0000256" key="4">
    <source>
        <dbReference type="ARBA" id="ARBA00006237"/>
    </source>
</evidence>
<dbReference type="FunFam" id="2.40.33.10:FF:000001">
    <property type="entry name" value="Pyruvate kinase"/>
    <property type="match status" value="1"/>
</dbReference>
<dbReference type="SUPFAM" id="SSF50800">
    <property type="entry name" value="PK beta-barrel domain-like"/>
    <property type="match status" value="1"/>
</dbReference>
<dbReference type="FunFam" id="3.40.1380.20:FF:000013">
    <property type="entry name" value="Pyruvate kinase"/>
    <property type="match status" value="1"/>
</dbReference>
<dbReference type="GO" id="GO:0006950">
    <property type="term" value="P:response to stress"/>
    <property type="evidence" value="ECO:0007669"/>
    <property type="project" value="UniProtKB-ARBA"/>
</dbReference>
<evidence type="ECO:0000313" key="30">
    <source>
        <dbReference type="Proteomes" id="UP001264335"/>
    </source>
</evidence>
<evidence type="ECO:0000256" key="6">
    <source>
        <dbReference type="ARBA" id="ARBA00011881"/>
    </source>
</evidence>
<evidence type="ECO:0000256" key="2">
    <source>
        <dbReference type="ARBA" id="ARBA00001958"/>
    </source>
</evidence>
<dbReference type="InterPro" id="IPR015813">
    <property type="entry name" value="Pyrv/PenolPyrv_kinase-like_dom"/>
</dbReference>
<evidence type="ECO:0000256" key="12">
    <source>
        <dbReference type="ARBA" id="ARBA00022777"/>
    </source>
</evidence>
<proteinExistence type="inferred from homology"/>
<evidence type="ECO:0000259" key="23">
    <source>
        <dbReference type="Pfam" id="PF02887"/>
    </source>
</evidence>
<dbReference type="InterPro" id="IPR015795">
    <property type="entry name" value="Pyrv_Knase_C"/>
</dbReference>
<evidence type="ECO:0000256" key="10">
    <source>
        <dbReference type="ARBA" id="ARBA00022723"/>
    </source>
</evidence>
<comment type="similarity">
    <text evidence="4">In the C-terminal section; belongs to the PEP-utilizing enzyme family.</text>
</comment>
<dbReference type="FunFam" id="3.20.20.60:FF:000001">
    <property type="entry name" value="Pyruvate kinase"/>
    <property type="match status" value="1"/>
</dbReference>
<reference evidence="24 30" key="3">
    <citation type="submission" date="2023-03" db="EMBL/GenBank/DDBJ databases">
        <authorList>
            <person name="Shen W."/>
            <person name="Cai J."/>
        </authorList>
    </citation>
    <scope>NUCLEOTIDE SEQUENCE [LARGE SCALE GENOMIC DNA]</scope>
    <source>
        <strain evidence="24">P33-2</strain>
        <strain evidence="25 30">Y2</strain>
    </source>
</reference>
<dbReference type="Pfam" id="PF02887">
    <property type="entry name" value="PK_C"/>
    <property type="match status" value="1"/>
</dbReference>
<comment type="cofactor">
    <cofactor evidence="1">
        <name>Mg(2+)</name>
        <dbReference type="ChEBI" id="CHEBI:18420"/>
    </cofactor>
</comment>
<evidence type="ECO:0000256" key="1">
    <source>
        <dbReference type="ARBA" id="ARBA00001946"/>
    </source>
</evidence>
<dbReference type="RefSeq" id="WP_016182173.1">
    <property type="nucleotide sequence ID" value="NZ_CAAKNX010000183.1"/>
</dbReference>
<evidence type="ECO:0000256" key="3">
    <source>
        <dbReference type="ARBA" id="ARBA00004997"/>
    </source>
</evidence>
<name>A0A2N8PV04_ENTAV</name>
<dbReference type="Pfam" id="PF00391">
    <property type="entry name" value="PEP-utilizers"/>
    <property type="match status" value="1"/>
</dbReference>
<evidence type="ECO:0000256" key="9">
    <source>
        <dbReference type="ARBA" id="ARBA00022679"/>
    </source>
</evidence>
<dbReference type="NCBIfam" id="NF004978">
    <property type="entry name" value="PRK06354.1"/>
    <property type="match status" value="1"/>
</dbReference>
<evidence type="ECO:0000313" key="28">
    <source>
        <dbReference type="Proteomes" id="UP000288388"/>
    </source>
</evidence>
<evidence type="ECO:0000256" key="15">
    <source>
        <dbReference type="ARBA" id="ARBA00022958"/>
    </source>
</evidence>
<evidence type="ECO:0000256" key="18">
    <source>
        <dbReference type="ARBA" id="ARBA00048152"/>
    </source>
</evidence>
<dbReference type="Proteomes" id="UP000288388">
    <property type="component" value="Unassembled WGS sequence"/>
</dbReference>
<feature type="domain" description="PEP-utilising enzyme mobile" evidence="22">
    <location>
        <begin position="514"/>
        <end position="584"/>
    </location>
</feature>
<evidence type="ECO:0000256" key="13">
    <source>
        <dbReference type="ARBA" id="ARBA00022840"/>
    </source>
</evidence>
<comment type="similarity">
    <text evidence="5 20">Belongs to the pyruvate kinase family.</text>
</comment>
<protein>
    <recommendedName>
        <fullName evidence="8 19">Pyruvate kinase</fullName>
        <ecNumber evidence="7 19">2.7.1.40</ecNumber>
    </recommendedName>
</protein>
<dbReference type="GO" id="GO:0030955">
    <property type="term" value="F:potassium ion binding"/>
    <property type="evidence" value="ECO:0007669"/>
    <property type="project" value="UniProtKB-UniRule"/>
</dbReference>
<keyword evidence="9 20" id="KW-0808">Transferase</keyword>
<evidence type="ECO:0000256" key="19">
    <source>
        <dbReference type="NCBIfam" id="TIGR01064"/>
    </source>
</evidence>
<dbReference type="GO" id="GO:0000287">
    <property type="term" value="F:magnesium ion binding"/>
    <property type="evidence" value="ECO:0007669"/>
    <property type="project" value="UniProtKB-UniRule"/>
</dbReference>
<sequence>MKKTKIVSTLGPASNSVETISELIEAGANVFRFNFSHGDHEEQLTRMNMVREAVKKTGKDVGILLDTKGAEIRTTVQDTTDADYGRAGYIEFNVGDKTRISMDPEHKGTKEKIAVTYPGLFDDAHIGGHILFDDGLIDMEIIDKDEANRELIMLVKNAGMLGSRKGVNAPGISINLPGITEKDADDIRFGLDNDINFIAASFVRKAQDVLDIREILEEKNMTHVHIFPKIESQEGIDNIDEIIKVSDGIMIARGDMGVEIAPELVPMVQKRIIKKCNYAGKPVITATQMLESMQENPRPTRAEASDVANAVFDGTDATMLSGESANGKYPVEAVGTMARIDMEAESALSELGSFQINEFDKSNVTETIGLSVARAAKNLGVKTIVAATESGHTARMISKYRPDADILAVTFDEHTKRSLMVNWGVYPTVAEKPTTTDDMFDLAAQKAVDLGFAKEGDLILITAGVPVGERGTTNVMKVQMIGSKLLQAQGIGESTVVAHAVVAKNAEEAIKKAKDGMVLVVPTTDKDYMPAIEKASALIVEDGGLTSHAAVVGIAQDIPVVVGADSATSTVVDGELVTVDPRRGIVYRGQTTAI</sequence>
<evidence type="ECO:0000256" key="16">
    <source>
        <dbReference type="ARBA" id="ARBA00023152"/>
    </source>
</evidence>
<evidence type="ECO:0000313" key="25">
    <source>
        <dbReference type="EMBL" id="MDT2514634.1"/>
    </source>
</evidence>
<feature type="domain" description="Pyruvate kinase barrel" evidence="21">
    <location>
        <begin position="1"/>
        <end position="334"/>
    </location>
</feature>
<dbReference type="SUPFAM" id="SSF51621">
    <property type="entry name" value="Phosphoenolpyruvate/pyruvate domain"/>
    <property type="match status" value="1"/>
</dbReference>
<dbReference type="Proteomes" id="UP000316316">
    <property type="component" value="Unassembled WGS sequence"/>
</dbReference>
<dbReference type="GO" id="GO:0004743">
    <property type="term" value="F:pyruvate kinase activity"/>
    <property type="evidence" value="ECO:0007669"/>
    <property type="project" value="UniProtKB-UniRule"/>
</dbReference>
<dbReference type="EMBL" id="JARPWY010000025">
    <property type="protein sequence ID" value="MDT2514634.1"/>
    <property type="molecule type" value="Genomic_DNA"/>
</dbReference>
<dbReference type="Gene3D" id="3.50.30.10">
    <property type="entry name" value="Phosphohistidine domain"/>
    <property type="match status" value="1"/>
</dbReference>
<dbReference type="InterPro" id="IPR008279">
    <property type="entry name" value="PEP-util_enz_mobile_dom"/>
</dbReference>
<keyword evidence="12 20" id="KW-0418">Kinase</keyword>
<dbReference type="InterPro" id="IPR036918">
    <property type="entry name" value="Pyrv_Knase_C_sf"/>
</dbReference>
<evidence type="ECO:0000256" key="8">
    <source>
        <dbReference type="ARBA" id="ARBA00018587"/>
    </source>
</evidence>
<dbReference type="EC" id="2.7.1.40" evidence="7 19"/>
<keyword evidence="11" id="KW-0547">Nucleotide-binding</keyword>
<dbReference type="NCBIfam" id="TIGR01064">
    <property type="entry name" value="pyruv_kin"/>
    <property type="match status" value="1"/>
</dbReference>
<evidence type="ECO:0000256" key="11">
    <source>
        <dbReference type="ARBA" id="ARBA00022741"/>
    </source>
</evidence>
<evidence type="ECO:0000256" key="14">
    <source>
        <dbReference type="ARBA" id="ARBA00022842"/>
    </source>
</evidence>
<dbReference type="InterPro" id="IPR001697">
    <property type="entry name" value="Pyr_Knase"/>
</dbReference>
<evidence type="ECO:0000313" key="27">
    <source>
        <dbReference type="EMBL" id="TRZ34158.1"/>
    </source>
</evidence>
<dbReference type="SUPFAM" id="SSF52935">
    <property type="entry name" value="PK C-terminal domain-like"/>
    <property type="match status" value="1"/>
</dbReference>
<dbReference type="PANTHER" id="PTHR11817">
    <property type="entry name" value="PYRUVATE KINASE"/>
    <property type="match status" value="1"/>
</dbReference>
<dbReference type="AlphaFoldDB" id="A0A2N8PV04"/>
<dbReference type="Gene3D" id="3.20.20.60">
    <property type="entry name" value="Phosphoenolpyruvate-binding domains"/>
    <property type="match status" value="1"/>
</dbReference>
<evidence type="ECO:0000259" key="22">
    <source>
        <dbReference type="Pfam" id="PF00391"/>
    </source>
</evidence>
<dbReference type="Gene3D" id="2.40.33.10">
    <property type="entry name" value="PK beta-barrel domain-like"/>
    <property type="match status" value="1"/>
</dbReference>
<dbReference type="InterPro" id="IPR011037">
    <property type="entry name" value="Pyrv_Knase-like_insert_dom_sf"/>
</dbReference>
<keyword evidence="17 26" id="KW-0670">Pyruvate</keyword>
<keyword evidence="10" id="KW-0479">Metal-binding</keyword>
<dbReference type="Proteomes" id="UP001264335">
    <property type="component" value="Unassembled WGS sequence"/>
</dbReference>
<evidence type="ECO:0000256" key="7">
    <source>
        <dbReference type="ARBA" id="ARBA00012142"/>
    </source>
</evidence>
<accession>A0A2N8PV04</accession>
<comment type="cofactor">
    <cofactor evidence="2">
        <name>K(+)</name>
        <dbReference type="ChEBI" id="CHEBI:29103"/>
    </cofactor>
</comment>
<dbReference type="UniPathway" id="UPA00109">
    <property type="reaction ID" value="UER00188"/>
</dbReference>
<dbReference type="EMBL" id="RYZS01000001">
    <property type="protein sequence ID" value="RVU95070.1"/>
    <property type="molecule type" value="Genomic_DNA"/>
</dbReference>
<dbReference type="EMBL" id="JARPWH010000080">
    <property type="protein sequence ID" value="MDT2404116.1"/>
    <property type="molecule type" value="Genomic_DNA"/>
</dbReference>
<keyword evidence="16 20" id="KW-0324">Glycolysis</keyword>
<dbReference type="Proteomes" id="UP001260773">
    <property type="component" value="Unassembled WGS sequence"/>
</dbReference>
<evidence type="ECO:0000256" key="20">
    <source>
        <dbReference type="RuleBase" id="RU000504"/>
    </source>
</evidence>
<dbReference type="InterPro" id="IPR015793">
    <property type="entry name" value="Pyrv_Knase_brl"/>
</dbReference>
<dbReference type="GO" id="GO:0005524">
    <property type="term" value="F:ATP binding"/>
    <property type="evidence" value="ECO:0007669"/>
    <property type="project" value="UniProtKB-KW"/>
</dbReference>
<dbReference type="NCBIfam" id="NF004491">
    <property type="entry name" value="PRK05826.1"/>
    <property type="match status" value="1"/>
</dbReference>
<evidence type="ECO:0000313" key="24">
    <source>
        <dbReference type="EMBL" id="MDT2404116.1"/>
    </source>
</evidence>
<gene>
    <name evidence="26" type="primary">pyk</name>
    <name evidence="27" type="ORF">AUF17_08770</name>
    <name evidence="26" type="ORF">EK398_09475</name>
    <name evidence="24" type="ORF">P7D43_17245</name>
    <name evidence="25" type="ORF">P7D79_10455</name>
</gene>
<dbReference type="Gene3D" id="3.40.1380.20">
    <property type="entry name" value="Pyruvate kinase, C-terminal domain"/>
    <property type="match status" value="1"/>
</dbReference>
<keyword evidence="14 20" id="KW-0460">Magnesium</keyword>
<dbReference type="PRINTS" id="PR01050">
    <property type="entry name" value="PYRUVTKNASE"/>
</dbReference>
<comment type="catalytic activity">
    <reaction evidence="18 20">
        <text>pyruvate + ATP = phosphoenolpyruvate + ADP + H(+)</text>
        <dbReference type="Rhea" id="RHEA:18157"/>
        <dbReference type="ChEBI" id="CHEBI:15361"/>
        <dbReference type="ChEBI" id="CHEBI:15378"/>
        <dbReference type="ChEBI" id="CHEBI:30616"/>
        <dbReference type="ChEBI" id="CHEBI:58702"/>
        <dbReference type="ChEBI" id="CHEBI:456216"/>
        <dbReference type="EC" id="2.7.1.40"/>
    </reaction>
</comment>
<dbReference type="Pfam" id="PF00224">
    <property type="entry name" value="PK"/>
    <property type="match status" value="1"/>
</dbReference>
<evidence type="ECO:0000313" key="26">
    <source>
        <dbReference type="EMBL" id="RVU95070.1"/>
    </source>
</evidence>
<comment type="subunit">
    <text evidence="6">Homotetramer.</text>
</comment>
<feature type="domain" description="Pyruvate kinase C-terminal" evidence="23">
    <location>
        <begin position="366"/>
        <end position="478"/>
    </location>
</feature>
<dbReference type="EMBL" id="PDXQ01000001">
    <property type="protein sequence ID" value="TRZ34158.1"/>
    <property type="molecule type" value="Genomic_DNA"/>
</dbReference>
<evidence type="ECO:0000313" key="29">
    <source>
        <dbReference type="Proteomes" id="UP000316316"/>
    </source>
</evidence>
<evidence type="ECO:0000256" key="17">
    <source>
        <dbReference type="ARBA" id="ARBA00023317"/>
    </source>
</evidence>
<evidence type="ECO:0000256" key="5">
    <source>
        <dbReference type="ARBA" id="ARBA00008663"/>
    </source>
</evidence>
<comment type="pathway">
    <text evidence="3 20">Carbohydrate degradation; glycolysis; pyruvate from D-glyceraldehyde 3-phosphate: step 5/5.</text>
</comment>
<reference evidence="26 28" key="2">
    <citation type="submission" date="2018-12" db="EMBL/GenBank/DDBJ databases">
        <title>A novel vanA-carrying plasmid in a clinical isolate of Enterococcus avium.</title>
        <authorList>
            <person name="Bernasconi O.J."/>
            <person name="Luzzaro F."/>
            <person name="Endimiani A."/>
        </authorList>
    </citation>
    <scope>NUCLEOTIDE SEQUENCE [LARGE SCALE GENOMIC DNA]</scope>
    <source>
        <strain evidence="26 28">LC0559/18</strain>
    </source>
</reference>
<dbReference type="GeneID" id="69567872"/>
<reference evidence="27 29" key="1">
    <citation type="submission" date="2017-10" db="EMBL/GenBank/DDBJ databases">
        <title>FDA dAtabase for Regulatory Grade micrObial Sequences (FDA-ARGOS): Supporting development and validation of Infectious Disease Dx tests.</title>
        <authorList>
            <person name="Campos J."/>
            <person name="Goldberg B."/>
            <person name="Tallon L.J."/>
            <person name="Sadzewicz L."/>
            <person name="Sengamalay N."/>
            <person name="Ott S."/>
            <person name="Godinez A."/>
            <person name="Nagaraj S."/>
            <person name="Vyas G."/>
            <person name="Aluvathingal J."/>
            <person name="Nadendla S."/>
            <person name="Geyer C."/>
            <person name="Nandy P."/>
            <person name="Hobson J."/>
            <person name="Sichtig H."/>
        </authorList>
    </citation>
    <scope>NUCLEOTIDE SEQUENCE [LARGE SCALE GENOMIC DNA]</scope>
    <source>
        <strain evidence="27 29">FDAARGOS_185</strain>
    </source>
</reference>
<dbReference type="GO" id="GO:0016301">
    <property type="term" value="F:kinase activity"/>
    <property type="evidence" value="ECO:0007669"/>
    <property type="project" value="UniProtKB-KW"/>
</dbReference>
<dbReference type="InterPro" id="IPR015806">
    <property type="entry name" value="Pyrv_Knase_insert_dom_sf"/>
</dbReference>
<keyword evidence="13" id="KW-0067">ATP-binding</keyword>
<comment type="caution">
    <text evidence="26">The sequence shown here is derived from an EMBL/GenBank/DDBJ whole genome shotgun (WGS) entry which is preliminary data.</text>
</comment>
<dbReference type="InterPro" id="IPR040442">
    <property type="entry name" value="Pyrv_kinase-like_dom_sf"/>
</dbReference>
<organism evidence="26 28">
    <name type="scientific">Enterococcus avium</name>
    <name type="common">Streptococcus avium</name>
    <dbReference type="NCBI Taxonomy" id="33945"/>
    <lineage>
        <taxon>Bacteria</taxon>
        <taxon>Bacillati</taxon>
        <taxon>Bacillota</taxon>
        <taxon>Bacilli</taxon>
        <taxon>Lactobacillales</taxon>
        <taxon>Enterococcaceae</taxon>
        <taxon>Enterococcus</taxon>
    </lineage>
</organism>
<evidence type="ECO:0000259" key="21">
    <source>
        <dbReference type="Pfam" id="PF00224"/>
    </source>
</evidence>
<keyword evidence="15" id="KW-0630">Potassium</keyword>